<evidence type="ECO:0000313" key="4">
    <source>
        <dbReference type="Proteomes" id="UP000504638"/>
    </source>
</evidence>
<dbReference type="EMBL" id="ML975149">
    <property type="protein sequence ID" value="KAF1817329.1"/>
    <property type="molecule type" value="Genomic_DNA"/>
</dbReference>
<feature type="compositionally biased region" description="Low complexity" evidence="1">
    <location>
        <begin position="271"/>
        <end position="282"/>
    </location>
</feature>
<reference evidence="5" key="2">
    <citation type="submission" date="2020-04" db="EMBL/GenBank/DDBJ databases">
        <authorList>
            <consortium name="NCBI Genome Project"/>
        </authorList>
    </citation>
    <scope>NUCLEOTIDE SEQUENCE</scope>
    <source>
        <strain evidence="5">CBS 781.70</strain>
    </source>
</reference>
<keyword evidence="2" id="KW-0732">Signal</keyword>
<feature type="chain" id="PRO_5044632139" description="Circumsporozoite protein" evidence="2">
    <location>
        <begin position="18"/>
        <end position="418"/>
    </location>
</feature>
<dbReference type="RefSeq" id="XP_033538960.1">
    <property type="nucleotide sequence ID" value="XM_033677288.1"/>
</dbReference>
<accession>A0A6G1GHI0</accession>
<evidence type="ECO:0000313" key="3">
    <source>
        <dbReference type="EMBL" id="KAF1817329.1"/>
    </source>
</evidence>
<dbReference type="GeneID" id="54417858"/>
<reference evidence="5" key="3">
    <citation type="submission" date="2025-04" db="UniProtKB">
        <authorList>
            <consortium name="RefSeq"/>
        </authorList>
    </citation>
    <scope>IDENTIFICATION</scope>
    <source>
        <strain evidence="5">CBS 781.70</strain>
    </source>
</reference>
<name>A0A6G1GHI0_9PEZI</name>
<evidence type="ECO:0000313" key="5">
    <source>
        <dbReference type="RefSeq" id="XP_033538960.1"/>
    </source>
</evidence>
<feature type="region of interest" description="Disordered" evidence="1">
    <location>
        <begin position="197"/>
        <end position="247"/>
    </location>
</feature>
<dbReference type="OrthoDB" id="2141239at2759"/>
<feature type="compositionally biased region" description="Gly residues" evidence="1">
    <location>
        <begin position="283"/>
        <end position="294"/>
    </location>
</feature>
<evidence type="ECO:0000256" key="2">
    <source>
        <dbReference type="SAM" id="SignalP"/>
    </source>
</evidence>
<feature type="signal peptide" evidence="2">
    <location>
        <begin position="1"/>
        <end position="17"/>
    </location>
</feature>
<protein>
    <recommendedName>
        <fullName evidence="6">Circumsporozoite protein</fullName>
    </recommendedName>
</protein>
<gene>
    <name evidence="3 5" type="ORF">P152DRAFT_427076</name>
</gene>
<dbReference type="AlphaFoldDB" id="A0A6G1GHI0"/>
<sequence length="418" mass="42467">MAKYAALLSVLIVMVSARFNQEQIPIPAIQAVNGGDPGEAPTIAGAAISDLLGAANACNKLARGDQILGQLGNGADAVAAAQGIVGAEKNFNPSAAAIPVICGDPALPSNPLIRGITPLIDPDVVGSDIANALAAQTLQNPLTANGKSVAQLLQENGFSNFTVQMPDESTTAIEAQAAGGEANQGQQINENQRLQINGNQGQHNDTNQGQQNHGNQGQQNDRNQGQQNNGNQGQQNDGNQGQQGQQTVTVTVTETEAAACTTAAATAAEATATAPAAPDQAAGNGGNGGNGGNAGVQQSTIAGLDFGQCVPTMKFEGGLGGRPATEFTFLPIDPLCAQGQQEALNPNIITNRICDQLTNVCGANDAAKAACREAQAAIEALGTRDQGTADAWNAELGFGGAAGRVRRGRIMRKPISRG</sequence>
<evidence type="ECO:0008006" key="6">
    <source>
        <dbReference type="Google" id="ProtNLM"/>
    </source>
</evidence>
<keyword evidence="4" id="KW-1185">Reference proteome</keyword>
<evidence type="ECO:0000256" key="1">
    <source>
        <dbReference type="SAM" id="MobiDB-lite"/>
    </source>
</evidence>
<reference evidence="3 5" key="1">
    <citation type="submission" date="2020-01" db="EMBL/GenBank/DDBJ databases">
        <authorList>
            <consortium name="DOE Joint Genome Institute"/>
            <person name="Haridas S."/>
            <person name="Albert R."/>
            <person name="Binder M."/>
            <person name="Bloem J."/>
            <person name="Labutti K."/>
            <person name="Salamov A."/>
            <person name="Andreopoulos B."/>
            <person name="Baker S.E."/>
            <person name="Barry K."/>
            <person name="Bills G."/>
            <person name="Bluhm B.H."/>
            <person name="Cannon C."/>
            <person name="Castanera R."/>
            <person name="Culley D.E."/>
            <person name="Daum C."/>
            <person name="Ezra D."/>
            <person name="Gonzalez J.B."/>
            <person name="Henrissat B."/>
            <person name="Kuo A."/>
            <person name="Liang C."/>
            <person name="Lipzen A."/>
            <person name="Lutzoni F."/>
            <person name="Magnuson J."/>
            <person name="Mondo S."/>
            <person name="Nolan M."/>
            <person name="Ohm R."/>
            <person name="Pangilinan J."/>
            <person name="Park H.-J."/>
            <person name="Ramirez L."/>
            <person name="Alfaro M."/>
            <person name="Sun H."/>
            <person name="Tritt A."/>
            <person name="Yoshinaga Y."/>
            <person name="Zwiers L.-H."/>
            <person name="Turgeon B.G."/>
            <person name="Goodwin S.B."/>
            <person name="Spatafora J.W."/>
            <person name="Crous P.W."/>
            <person name="Grigoriev I.V."/>
        </authorList>
    </citation>
    <scope>NUCLEOTIDE SEQUENCE</scope>
    <source>
        <strain evidence="3 5">CBS 781.70</strain>
    </source>
</reference>
<feature type="region of interest" description="Disordered" evidence="1">
    <location>
        <begin position="271"/>
        <end position="296"/>
    </location>
</feature>
<proteinExistence type="predicted"/>
<organism evidence="3">
    <name type="scientific">Eremomyces bilateralis CBS 781.70</name>
    <dbReference type="NCBI Taxonomy" id="1392243"/>
    <lineage>
        <taxon>Eukaryota</taxon>
        <taxon>Fungi</taxon>
        <taxon>Dikarya</taxon>
        <taxon>Ascomycota</taxon>
        <taxon>Pezizomycotina</taxon>
        <taxon>Dothideomycetes</taxon>
        <taxon>Dothideomycetes incertae sedis</taxon>
        <taxon>Eremomycetales</taxon>
        <taxon>Eremomycetaceae</taxon>
        <taxon>Eremomyces</taxon>
    </lineage>
</organism>
<dbReference type="Proteomes" id="UP000504638">
    <property type="component" value="Unplaced"/>
</dbReference>